<comment type="subcellular location">
    <subcellularLocation>
        <location evidence="1">Golgi apparatus membrane</location>
        <topology evidence="1">Single-pass type II membrane protein</topology>
    </subcellularLocation>
    <subcellularLocation>
        <location evidence="10">Membrane</location>
        <topology evidence="10">Single-pass type II membrane protein</topology>
    </subcellularLocation>
</comment>
<dbReference type="PANTHER" id="PTHR10108:SF1144">
    <property type="entry name" value="METHYLTRANSFERASE PMT10-RELATED"/>
    <property type="match status" value="1"/>
</dbReference>
<keyword evidence="7 10" id="KW-1133">Transmembrane helix</keyword>
<organism evidence="12 13">
    <name type="scientific">Tetracentron sinense</name>
    <name type="common">Spur-leaf</name>
    <dbReference type="NCBI Taxonomy" id="13715"/>
    <lineage>
        <taxon>Eukaryota</taxon>
        <taxon>Viridiplantae</taxon>
        <taxon>Streptophyta</taxon>
        <taxon>Embryophyta</taxon>
        <taxon>Tracheophyta</taxon>
        <taxon>Spermatophyta</taxon>
        <taxon>Magnoliopsida</taxon>
        <taxon>Trochodendrales</taxon>
        <taxon>Trochodendraceae</taxon>
        <taxon>Tetracentron</taxon>
    </lineage>
</organism>
<dbReference type="FunFam" id="3.40.50.150:FF:000043">
    <property type="entry name" value="probable methyltransferase PMT3"/>
    <property type="match status" value="1"/>
</dbReference>
<comment type="caution">
    <text evidence="12">The sequence shown here is derived from an EMBL/GenBank/DDBJ whole genome shotgun (WGS) entry which is preliminary data.</text>
</comment>
<evidence type="ECO:0000256" key="5">
    <source>
        <dbReference type="ARBA" id="ARBA00022692"/>
    </source>
</evidence>
<dbReference type="Proteomes" id="UP000655225">
    <property type="component" value="Unassembled WGS sequence"/>
</dbReference>
<evidence type="ECO:0000313" key="13">
    <source>
        <dbReference type="Proteomes" id="UP000655225"/>
    </source>
</evidence>
<dbReference type="Gene3D" id="3.40.50.150">
    <property type="entry name" value="Vaccinia Virus protein VP39"/>
    <property type="match status" value="1"/>
</dbReference>
<name>A0A835DJ97_TETSI</name>
<evidence type="ECO:0000256" key="1">
    <source>
        <dbReference type="ARBA" id="ARBA00004323"/>
    </source>
</evidence>
<keyword evidence="3 10" id="KW-0489">Methyltransferase</keyword>
<evidence type="ECO:0000256" key="10">
    <source>
        <dbReference type="RuleBase" id="RU366043"/>
    </source>
</evidence>
<reference evidence="12 13" key="1">
    <citation type="submission" date="2020-04" db="EMBL/GenBank/DDBJ databases">
        <title>Plant Genome Project.</title>
        <authorList>
            <person name="Zhang R.-G."/>
        </authorList>
    </citation>
    <scope>NUCLEOTIDE SEQUENCE [LARGE SCALE GENOMIC DNA]</scope>
    <source>
        <strain evidence="12">YNK0</strain>
        <tissue evidence="12">Leaf</tissue>
    </source>
</reference>
<dbReference type="PANTHER" id="PTHR10108">
    <property type="entry name" value="SAM-DEPENDENT METHYLTRANSFERASE"/>
    <property type="match status" value="1"/>
</dbReference>
<dbReference type="OMA" id="ANIATWP"/>
<feature type="region of interest" description="Disordered" evidence="11">
    <location>
        <begin position="71"/>
        <end position="107"/>
    </location>
</feature>
<evidence type="ECO:0000256" key="2">
    <source>
        <dbReference type="ARBA" id="ARBA00008361"/>
    </source>
</evidence>
<protein>
    <recommendedName>
        <fullName evidence="10">Methyltransferase</fullName>
        <ecNumber evidence="10">2.1.1.-</ecNumber>
    </recommendedName>
</protein>
<evidence type="ECO:0000313" key="12">
    <source>
        <dbReference type="EMBL" id="KAF8405673.1"/>
    </source>
</evidence>
<dbReference type="EC" id="2.1.1.-" evidence="10"/>
<dbReference type="GO" id="GO:0032259">
    <property type="term" value="P:methylation"/>
    <property type="evidence" value="ECO:0007669"/>
    <property type="project" value="UniProtKB-KW"/>
</dbReference>
<keyword evidence="5 10" id="KW-0812">Transmembrane</keyword>
<evidence type="ECO:0000256" key="4">
    <source>
        <dbReference type="ARBA" id="ARBA00022679"/>
    </source>
</evidence>
<keyword evidence="4 10" id="KW-0808">Transferase</keyword>
<feature type="transmembrane region" description="Helical" evidence="10">
    <location>
        <begin position="12"/>
        <end position="32"/>
    </location>
</feature>
<evidence type="ECO:0000256" key="11">
    <source>
        <dbReference type="SAM" id="MobiDB-lite"/>
    </source>
</evidence>
<sequence length="669" mass="75894">MKTINSPASFKTSLLIKIASFAILSLSLFYLGKHYSDGYPQLIFFNTRQPQIPPSISVSPNANKTFDLTSLISNQSPNTNSNSNSNSDLPENSRSFPPPPPPAVGRLGIIDENGAMSDAFEVGEYDPDLVEHWGNFSGKEENGNTRVRVKRFKLCPERMREYIPCLDNVDEIQKLKSTAKGEKYERHCPQEGKGLNCLVPSPLDYKTPIPWPKSRDKVWFSNVPHTRLVEDKGGQNWISREGDKFKFPGGGTQFIHGADQYLDQISQMVPDIAFGHHTRVALDVGCGVASFGAFLLSRNVTTLSIAPKDVHENQIQFALERGVPAMVAAFATHRLLYPSQAFDLIHCSRCRINWTRDDGILLLEVNRMLRAGGYFAWAAQPVYKHEGNLQEQWKEMEDLTIRLCWELVKKEGYIAMWQKPLNNSCYISRGAGAQPPLCDRDDNPDKVWYVDLKACITRLPENGYGANVTTWPARLHYPPDRLQSIEIDAYISRKELLKAESKYWNEIIESYVRAYHWKELQLRNVMDMKAGFGGFAAALYDLQIDCWVMNVVPVSGPNTLPVIYDRGLIGVMHDWCEPFDTYPRTYDFLHAAGLLSIERKRCNISTIMLEMDRLLRPGGRAYIRDSRSLIDEIQEIATAMGWQTALHDTAEGPHASWKILMCEKHLLRA</sequence>
<dbReference type="EMBL" id="JABCRI010000005">
    <property type="protein sequence ID" value="KAF8405673.1"/>
    <property type="molecule type" value="Genomic_DNA"/>
</dbReference>
<comment type="similarity">
    <text evidence="2 10">Belongs to the methyltransferase superfamily.</text>
</comment>
<keyword evidence="13" id="KW-1185">Reference proteome</keyword>
<dbReference type="SUPFAM" id="SSF53335">
    <property type="entry name" value="S-adenosyl-L-methionine-dependent methyltransferases"/>
    <property type="match status" value="2"/>
</dbReference>
<evidence type="ECO:0000256" key="9">
    <source>
        <dbReference type="ARBA" id="ARBA00023180"/>
    </source>
</evidence>
<proteinExistence type="inferred from homology"/>
<keyword evidence="6 10" id="KW-0735">Signal-anchor</keyword>
<keyword evidence="9 10" id="KW-0325">Glycoprotein</keyword>
<keyword evidence="8 10" id="KW-0472">Membrane</keyword>
<evidence type="ECO:0000256" key="6">
    <source>
        <dbReference type="ARBA" id="ARBA00022968"/>
    </source>
</evidence>
<dbReference type="OrthoDB" id="2013972at2759"/>
<dbReference type="GO" id="GO:0005768">
    <property type="term" value="C:endosome"/>
    <property type="evidence" value="ECO:0007669"/>
    <property type="project" value="TreeGrafter"/>
</dbReference>
<dbReference type="GO" id="GO:0005802">
    <property type="term" value="C:trans-Golgi network"/>
    <property type="evidence" value="ECO:0007669"/>
    <property type="project" value="TreeGrafter"/>
</dbReference>
<dbReference type="Pfam" id="PF03141">
    <property type="entry name" value="Methyltransf_29"/>
    <property type="match status" value="1"/>
</dbReference>
<accession>A0A835DJ97</accession>
<feature type="compositionally biased region" description="Low complexity" evidence="11">
    <location>
        <begin position="73"/>
        <end position="93"/>
    </location>
</feature>
<dbReference type="InterPro" id="IPR004159">
    <property type="entry name" value="Put_SAM_MeTrfase"/>
</dbReference>
<dbReference type="AlphaFoldDB" id="A0A835DJ97"/>
<evidence type="ECO:0000256" key="8">
    <source>
        <dbReference type="ARBA" id="ARBA00023136"/>
    </source>
</evidence>
<evidence type="ECO:0000256" key="7">
    <source>
        <dbReference type="ARBA" id="ARBA00022989"/>
    </source>
</evidence>
<dbReference type="GO" id="GO:0000139">
    <property type="term" value="C:Golgi membrane"/>
    <property type="evidence" value="ECO:0007669"/>
    <property type="project" value="UniProtKB-SubCell"/>
</dbReference>
<dbReference type="InterPro" id="IPR029063">
    <property type="entry name" value="SAM-dependent_MTases_sf"/>
</dbReference>
<dbReference type="GO" id="GO:0008168">
    <property type="term" value="F:methyltransferase activity"/>
    <property type="evidence" value="ECO:0007669"/>
    <property type="project" value="UniProtKB-UniRule"/>
</dbReference>
<evidence type="ECO:0000256" key="3">
    <source>
        <dbReference type="ARBA" id="ARBA00022603"/>
    </source>
</evidence>
<gene>
    <name evidence="12" type="ORF">HHK36_007750</name>
</gene>